<feature type="region of interest" description="Disordered" evidence="1">
    <location>
        <begin position="185"/>
        <end position="207"/>
    </location>
</feature>
<name>A0A813JHF0_POLGL</name>
<proteinExistence type="predicted"/>
<feature type="region of interest" description="Disordered" evidence="1">
    <location>
        <begin position="81"/>
        <end position="110"/>
    </location>
</feature>
<reference evidence="2" key="1">
    <citation type="submission" date="2021-02" db="EMBL/GenBank/DDBJ databases">
        <authorList>
            <person name="Dougan E. K."/>
            <person name="Rhodes N."/>
            <person name="Thang M."/>
            <person name="Chan C."/>
        </authorList>
    </citation>
    <scope>NUCLEOTIDE SEQUENCE</scope>
</reference>
<evidence type="ECO:0000256" key="1">
    <source>
        <dbReference type="SAM" id="MobiDB-lite"/>
    </source>
</evidence>
<accession>A0A813JHF0</accession>
<dbReference type="Proteomes" id="UP000626109">
    <property type="component" value="Unassembled WGS sequence"/>
</dbReference>
<evidence type="ECO:0000313" key="2">
    <source>
        <dbReference type="EMBL" id="CAE8680151.1"/>
    </source>
</evidence>
<dbReference type="EMBL" id="CAJNNW010025827">
    <property type="protein sequence ID" value="CAE8680151.1"/>
    <property type="molecule type" value="Genomic_DNA"/>
</dbReference>
<organism evidence="2 3">
    <name type="scientific">Polarella glacialis</name>
    <name type="common">Dinoflagellate</name>
    <dbReference type="NCBI Taxonomy" id="89957"/>
    <lineage>
        <taxon>Eukaryota</taxon>
        <taxon>Sar</taxon>
        <taxon>Alveolata</taxon>
        <taxon>Dinophyceae</taxon>
        <taxon>Suessiales</taxon>
        <taxon>Suessiaceae</taxon>
        <taxon>Polarella</taxon>
    </lineage>
</organism>
<comment type="caution">
    <text evidence="2">The sequence shown here is derived from an EMBL/GenBank/DDBJ whole genome shotgun (WGS) entry which is preliminary data.</text>
</comment>
<protein>
    <submittedName>
        <fullName evidence="2">Uncharacterized protein</fullName>
    </submittedName>
</protein>
<dbReference type="AlphaFoldDB" id="A0A813JHF0"/>
<sequence length="313" mass="32965">MTCKSTNCVNRSSLRKRSVIIWSGIASKTRSGNDKGYAADGRDSMCVSVWLEFVPVCAGFIASVAKDFLFHLSASMCAETMNRPEPPPRTRGLPSIPSAAPGSPCRGGSSLPRNFRLKPQLVHGNKMQTSAEELAPGNMVRIQGLSGATHLNGTECVLVGFEPGAGRWHVRLAGGETVGIKVDNLQRAPRSNEAPKYAGSPAPPPPMGSSTGICAGHTVRLHGLLGASHLNGAVAVIEGFDAETQRWRVTLTGGQVKAVRLENLEALGGPARAASPTSPCGVTRLVAGPKLVVGPEPAFAPRFAGKMLRKERF</sequence>
<gene>
    <name evidence="2" type="ORF">PGLA2088_LOCUS21750</name>
</gene>
<evidence type="ECO:0000313" key="3">
    <source>
        <dbReference type="Proteomes" id="UP000626109"/>
    </source>
</evidence>